<feature type="transmembrane region" description="Helical" evidence="1">
    <location>
        <begin position="20"/>
        <end position="39"/>
    </location>
</feature>
<dbReference type="GeneID" id="9498367"/>
<evidence type="ECO:0000313" key="3">
    <source>
        <dbReference type="Proteomes" id="UP000000346"/>
    </source>
</evidence>
<dbReference type="AlphaFoldDB" id="D9PZS3"/>
<keyword evidence="1" id="KW-0812">Transmembrane</keyword>
<sequence>MGLLDDALDELAGDSTYRRAWYLFIIAFGVVAILVATFYKEIVSSYVGQYLLNQTQSIRSIVSFVNTSSPYFYAALPGIIFAKNSLTDIMDFVLMITMVFPIFVVVLNGGLVGFVSVYTLPIHGSSLAIFYFLAPHGVIEIPAFSLVASSMVLIFKRGLSKAYSVAFSMLVLSVLLLVVAALMESSVTILTGSFVQALTNATVGAMP</sequence>
<gene>
    <name evidence="2" type="ordered locus">ASAC_0153</name>
</gene>
<dbReference type="STRING" id="666510.ASAC_0153"/>
<name>D9PZS3_ACIS3</name>
<dbReference type="OrthoDB" id="379257at2157"/>
<proteinExistence type="predicted"/>
<dbReference type="Pfam" id="PF01944">
    <property type="entry name" value="SpoIIM"/>
    <property type="match status" value="1"/>
</dbReference>
<keyword evidence="1" id="KW-0472">Membrane</keyword>
<accession>D9PZS3</accession>
<evidence type="ECO:0000313" key="2">
    <source>
        <dbReference type="EMBL" id="ADL18561.1"/>
    </source>
</evidence>
<dbReference type="eggNOG" id="arCOG01994">
    <property type="taxonomic scope" value="Archaea"/>
</dbReference>
<dbReference type="InParanoid" id="D9PZS3"/>
<protein>
    <recommendedName>
        <fullName evidence="4">Stage II sporulation protein M</fullName>
    </recommendedName>
</protein>
<evidence type="ECO:0008006" key="4">
    <source>
        <dbReference type="Google" id="ProtNLM"/>
    </source>
</evidence>
<dbReference type="HOGENOM" id="CLU_1393521_0_0_2"/>
<dbReference type="KEGG" id="asc:ASAC_0153"/>
<keyword evidence="3" id="KW-1185">Reference proteome</keyword>
<dbReference type="Proteomes" id="UP000000346">
    <property type="component" value="Chromosome"/>
</dbReference>
<dbReference type="InterPro" id="IPR002798">
    <property type="entry name" value="SpoIIM-like"/>
</dbReference>
<organism evidence="2 3">
    <name type="scientific">Acidilobus saccharovorans (strain DSM 16705 / JCM 18335 / VKM B-2471 / 345-15)</name>
    <dbReference type="NCBI Taxonomy" id="666510"/>
    <lineage>
        <taxon>Archaea</taxon>
        <taxon>Thermoproteota</taxon>
        <taxon>Thermoprotei</taxon>
        <taxon>Acidilobales</taxon>
        <taxon>Acidilobaceae</taxon>
        <taxon>Acidilobus</taxon>
    </lineage>
</organism>
<evidence type="ECO:0000256" key="1">
    <source>
        <dbReference type="SAM" id="Phobius"/>
    </source>
</evidence>
<feature type="transmembrane region" description="Helical" evidence="1">
    <location>
        <begin position="129"/>
        <end position="155"/>
    </location>
</feature>
<reference evidence="2 3" key="1">
    <citation type="journal article" date="2010" name="Appl. Environ. Microbiol.">
        <title>The genome sequence of the crenarchaeon Acidilobus saccharovorans supports a new order, Acidilobales, and suggests an important ecological role in terrestrial acidic hot springs.</title>
        <authorList>
            <person name="Mardanov A.V."/>
            <person name="Svetlitchnyi V.A."/>
            <person name="Beletsky A.V."/>
            <person name="Prokofeva M.I."/>
            <person name="Bonch-Osmolovskaya E.A."/>
            <person name="Ravin N.V."/>
            <person name="Skryabin K.G."/>
        </authorList>
    </citation>
    <scope>NUCLEOTIDE SEQUENCE [LARGE SCALE GENOMIC DNA]</scope>
    <source>
        <strain evidence="3">DSM 16705 / JCM 18335 / VKM B-2471 / 345-15</strain>
    </source>
</reference>
<keyword evidence="1" id="KW-1133">Transmembrane helix</keyword>
<feature type="transmembrane region" description="Helical" evidence="1">
    <location>
        <begin position="92"/>
        <end position="117"/>
    </location>
</feature>
<dbReference type="RefSeq" id="WP_013266073.1">
    <property type="nucleotide sequence ID" value="NC_014374.1"/>
</dbReference>
<feature type="transmembrane region" description="Helical" evidence="1">
    <location>
        <begin position="162"/>
        <end position="183"/>
    </location>
</feature>
<dbReference type="EMBL" id="CP001742">
    <property type="protein sequence ID" value="ADL18561.1"/>
    <property type="molecule type" value="Genomic_DNA"/>
</dbReference>